<evidence type="ECO:0000313" key="3">
    <source>
        <dbReference type="EMBL" id="PIK53769.1"/>
    </source>
</evidence>
<feature type="domain" description="LRAT" evidence="2">
    <location>
        <begin position="81"/>
        <end position="199"/>
    </location>
</feature>
<feature type="domain" description="LRAT" evidence="2">
    <location>
        <begin position="395"/>
        <end position="459"/>
    </location>
</feature>
<keyword evidence="4" id="KW-1185">Reference proteome</keyword>
<evidence type="ECO:0000313" key="4">
    <source>
        <dbReference type="Proteomes" id="UP000230750"/>
    </source>
</evidence>
<evidence type="ECO:0000256" key="1">
    <source>
        <dbReference type="SAM" id="MobiDB-lite"/>
    </source>
</evidence>
<dbReference type="OrthoDB" id="421951at2759"/>
<feature type="compositionally biased region" description="Polar residues" evidence="1">
    <location>
        <begin position="312"/>
        <end position="334"/>
    </location>
</feature>
<dbReference type="EMBL" id="MRZV01000274">
    <property type="protein sequence ID" value="PIK53769.1"/>
    <property type="molecule type" value="Genomic_DNA"/>
</dbReference>
<accession>A0A2G8L0I3</accession>
<dbReference type="AlphaFoldDB" id="A0A2G8L0I3"/>
<dbReference type="Gene3D" id="3.90.1720.10">
    <property type="entry name" value="endopeptidase domain like (from Nostoc punctiforme)"/>
    <property type="match status" value="2"/>
</dbReference>
<dbReference type="InterPro" id="IPR007053">
    <property type="entry name" value="LRAT_dom"/>
</dbReference>
<dbReference type="Pfam" id="PF04970">
    <property type="entry name" value="LRAT"/>
    <property type="match status" value="2"/>
</dbReference>
<protein>
    <recommendedName>
        <fullName evidence="2">LRAT domain-containing protein</fullName>
    </recommendedName>
</protein>
<feature type="region of interest" description="Disordered" evidence="1">
    <location>
        <begin position="312"/>
        <end position="335"/>
    </location>
</feature>
<dbReference type="Proteomes" id="UP000230750">
    <property type="component" value="Unassembled WGS sequence"/>
</dbReference>
<evidence type="ECO:0000259" key="2">
    <source>
        <dbReference type="Pfam" id="PF04970"/>
    </source>
</evidence>
<sequence length="464" mass="53307">MGEPVMEHTGCNNSDDFLEYFDEENNLIGIVCRVCITEWIDKRHSGTKTGSSMRYKDKHLIKQMSMETPEITAAKIDVDNLKAGDLLKYQWFCGDYHHGIVKHVNGQQVTLIHWQGERDHDFSDHPTGVKLQTEVIEENVVDFKKKSKLIYRCDFNTGTRSNHVSLTLARANAWRGERGYHIRQNVCKDFALFCKIGKHQGFLEERIICCFLGAVTEAGGEELHSRISVKFKRMSSAKDALSDFEGIMKDMNMGVIAVLCDIGLCLNFTDIYNTIKNNTDGEEHCMMVVLGSIHKYLRKKIRQVGVVNRDSTSARSYGSQSSEEADGNDSSVTRSVAKGMAKRMTKHKSWSVKNIEDLKPGDQIVLYKWWLHPRCHMIVVEVNTVEKTFDVIRFTYGKGVIKETVRFCKNIEKVEHHADDVFPADKVIERARSQLSEQQRYNIREYNCKHFAFWCTTDKIPKEP</sequence>
<comment type="caution">
    <text evidence="3">The sequence shown here is derived from an EMBL/GenBank/DDBJ whole genome shotgun (WGS) entry which is preliminary data.</text>
</comment>
<proteinExistence type="predicted"/>
<organism evidence="3 4">
    <name type="scientific">Stichopus japonicus</name>
    <name type="common">Sea cucumber</name>
    <dbReference type="NCBI Taxonomy" id="307972"/>
    <lineage>
        <taxon>Eukaryota</taxon>
        <taxon>Metazoa</taxon>
        <taxon>Echinodermata</taxon>
        <taxon>Eleutherozoa</taxon>
        <taxon>Echinozoa</taxon>
        <taxon>Holothuroidea</taxon>
        <taxon>Aspidochirotacea</taxon>
        <taxon>Aspidochirotida</taxon>
        <taxon>Stichopodidae</taxon>
        <taxon>Apostichopus</taxon>
    </lineage>
</organism>
<reference evidence="3 4" key="1">
    <citation type="journal article" date="2017" name="PLoS Biol.">
        <title>The sea cucumber genome provides insights into morphological evolution and visceral regeneration.</title>
        <authorList>
            <person name="Zhang X."/>
            <person name="Sun L."/>
            <person name="Yuan J."/>
            <person name="Sun Y."/>
            <person name="Gao Y."/>
            <person name="Zhang L."/>
            <person name="Li S."/>
            <person name="Dai H."/>
            <person name="Hamel J.F."/>
            <person name="Liu C."/>
            <person name="Yu Y."/>
            <person name="Liu S."/>
            <person name="Lin W."/>
            <person name="Guo K."/>
            <person name="Jin S."/>
            <person name="Xu P."/>
            <person name="Storey K.B."/>
            <person name="Huan P."/>
            <person name="Zhang T."/>
            <person name="Zhou Y."/>
            <person name="Zhang J."/>
            <person name="Lin C."/>
            <person name="Li X."/>
            <person name="Xing L."/>
            <person name="Huo D."/>
            <person name="Sun M."/>
            <person name="Wang L."/>
            <person name="Mercier A."/>
            <person name="Li F."/>
            <person name="Yang H."/>
            <person name="Xiang J."/>
        </authorList>
    </citation>
    <scope>NUCLEOTIDE SEQUENCE [LARGE SCALE GENOMIC DNA]</scope>
    <source>
        <strain evidence="3">Shaxun</strain>
        <tissue evidence="3">Muscle</tissue>
    </source>
</reference>
<gene>
    <name evidence="3" type="ORF">BSL78_09359</name>
</gene>
<name>A0A2G8L0I3_STIJA</name>